<dbReference type="AlphaFoldDB" id="A0A914NP23"/>
<accession>A0A914NP23</accession>
<feature type="domain" description="Arrestin C-terminal-like" evidence="1">
    <location>
        <begin position="81"/>
        <end position="143"/>
    </location>
</feature>
<dbReference type="Proteomes" id="UP000887563">
    <property type="component" value="Unplaced"/>
</dbReference>
<reference evidence="3" key="1">
    <citation type="submission" date="2022-11" db="UniProtKB">
        <authorList>
            <consortium name="WormBaseParasite"/>
        </authorList>
    </citation>
    <scope>IDENTIFICATION</scope>
</reference>
<keyword evidence="2" id="KW-1185">Reference proteome</keyword>
<dbReference type="InterPro" id="IPR011022">
    <property type="entry name" value="Arrestin_C-like"/>
</dbReference>
<dbReference type="Pfam" id="PF02752">
    <property type="entry name" value="Arrestin_C"/>
    <property type="match status" value="1"/>
</dbReference>
<name>A0A914NP23_MELIC</name>
<organism evidence="2 3">
    <name type="scientific">Meloidogyne incognita</name>
    <name type="common">Southern root-knot nematode worm</name>
    <name type="synonym">Oxyuris incognita</name>
    <dbReference type="NCBI Taxonomy" id="6306"/>
    <lineage>
        <taxon>Eukaryota</taxon>
        <taxon>Metazoa</taxon>
        <taxon>Ecdysozoa</taxon>
        <taxon>Nematoda</taxon>
        <taxon>Chromadorea</taxon>
        <taxon>Rhabditida</taxon>
        <taxon>Tylenchina</taxon>
        <taxon>Tylenchomorpha</taxon>
        <taxon>Tylenchoidea</taxon>
        <taxon>Meloidogynidae</taxon>
        <taxon>Meloidogyninae</taxon>
        <taxon>Meloidogyne</taxon>
        <taxon>Meloidogyne incognita group</taxon>
    </lineage>
</organism>
<dbReference type="InterPro" id="IPR014752">
    <property type="entry name" value="Arrestin-like_C"/>
</dbReference>
<evidence type="ECO:0000259" key="1">
    <source>
        <dbReference type="Pfam" id="PF02752"/>
    </source>
</evidence>
<sequence>MKYYRLDEVVNSNSFFDFYFTLPNFILIKKFFSESDEEIKAKTICGFSVVDCFDLARMPKFYFLPHVQNIVKKFGLFSCTGGQIRLHFSINRVAFVGGENIVIEGKIENRTDRRVDKVAARLKQLVEINMARDCKNSNLTDVNEIHEDSLALFVDPGSTDCATVGVCVLFEDLGYIN</sequence>
<dbReference type="SUPFAM" id="SSF81296">
    <property type="entry name" value="E set domains"/>
    <property type="match status" value="1"/>
</dbReference>
<evidence type="ECO:0000313" key="2">
    <source>
        <dbReference type="Proteomes" id="UP000887563"/>
    </source>
</evidence>
<dbReference type="InterPro" id="IPR014756">
    <property type="entry name" value="Ig_E-set"/>
</dbReference>
<dbReference type="Gene3D" id="2.60.40.640">
    <property type="match status" value="1"/>
</dbReference>
<dbReference type="WBParaSite" id="Minc3s08567g42375">
    <property type="protein sequence ID" value="Minc3s08567g42375"/>
    <property type="gene ID" value="Minc3s08567g42375"/>
</dbReference>
<protein>
    <submittedName>
        <fullName evidence="3">Arrestin C-terminal-like domain-containing protein</fullName>
    </submittedName>
</protein>
<proteinExistence type="predicted"/>
<evidence type="ECO:0000313" key="3">
    <source>
        <dbReference type="WBParaSite" id="Minc3s08567g42375"/>
    </source>
</evidence>